<dbReference type="RefSeq" id="WP_366922326.1">
    <property type="nucleotide sequence ID" value="NZ_CP121694.1"/>
</dbReference>
<reference evidence="1 2" key="1">
    <citation type="submission" date="2023-04" db="EMBL/GenBank/DDBJ databases">
        <authorList>
            <person name="Hsu D."/>
        </authorList>
    </citation>
    <scope>NUCLEOTIDE SEQUENCE [LARGE SCALE GENOMIC DNA]</scope>
    <source>
        <strain evidence="1 2">MK1</strain>
    </source>
</reference>
<evidence type="ECO:0000313" key="1">
    <source>
        <dbReference type="EMBL" id="WRO22932.1"/>
    </source>
</evidence>
<protein>
    <submittedName>
        <fullName evidence="1">Uncharacterized protein</fullName>
    </submittedName>
</protein>
<accession>A0AAU0UR09</accession>
<dbReference type="Proteomes" id="UP001329915">
    <property type="component" value="Chromosome"/>
</dbReference>
<dbReference type="AlphaFoldDB" id="A0AAU0UR09"/>
<evidence type="ECO:0000313" key="2">
    <source>
        <dbReference type="Proteomes" id="UP001329915"/>
    </source>
</evidence>
<organism evidence="1 2">
    <name type="scientific">Metallumcola ferriviriculae</name>
    <dbReference type="NCBI Taxonomy" id="3039180"/>
    <lineage>
        <taxon>Bacteria</taxon>
        <taxon>Bacillati</taxon>
        <taxon>Bacillota</taxon>
        <taxon>Clostridia</taxon>
        <taxon>Neomoorellales</taxon>
        <taxon>Desulfitibacteraceae</taxon>
        <taxon>Metallumcola</taxon>
    </lineage>
</organism>
<dbReference type="KEGG" id="dbc:MFMK1_002777"/>
<sequence length="187" mass="21643">MITTHQTKYIVLSFQDELSGSDRKKTVEMIKKHFDIFIILKSDMPNHKQLIEEYFSYGVHGLYFASDINLCSKQHLEILTFAVDLFVRGWVFANTANDKELIKKLLAMKIIPVPVKYDARLSSYIKSHKCYNKFSSNMLKVIPLLDRGQADYSLTDKIKLKTLLETMNLRQKLRVKNIDESFGSSGL</sequence>
<proteinExistence type="predicted"/>
<name>A0AAU0UR09_9FIRM</name>
<dbReference type="EMBL" id="CP121694">
    <property type="protein sequence ID" value="WRO22932.1"/>
    <property type="molecule type" value="Genomic_DNA"/>
</dbReference>
<keyword evidence="2" id="KW-1185">Reference proteome</keyword>
<gene>
    <name evidence="1" type="ORF">MFMK1_002777</name>
</gene>